<dbReference type="Pfam" id="PF11887">
    <property type="entry name" value="Mce4_CUP1"/>
    <property type="match status" value="1"/>
</dbReference>
<evidence type="ECO:0000313" key="4">
    <source>
        <dbReference type="Proteomes" id="UP000192707"/>
    </source>
</evidence>
<dbReference type="Proteomes" id="UP000192707">
    <property type="component" value="Unassembled WGS sequence"/>
</dbReference>
<comment type="caution">
    <text evidence="3">The sequence shown here is derived from an EMBL/GenBank/DDBJ whole genome shotgun (WGS) entry which is preliminary data.</text>
</comment>
<dbReference type="GO" id="GO:0005576">
    <property type="term" value="C:extracellular region"/>
    <property type="evidence" value="ECO:0007669"/>
    <property type="project" value="TreeGrafter"/>
</dbReference>
<dbReference type="InterPro" id="IPR003399">
    <property type="entry name" value="Mce/MlaD"/>
</dbReference>
<dbReference type="EMBL" id="MVHG01000053">
    <property type="protein sequence ID" value="ORA11432.1"/>
    <property type="molecule type" value="Genomic_DNA"/>
</dbReference>
<dbReference type="RefSeq" id="WP_083065854.1">
    <property type="nucleotide sequence ID" value="NZ_MVHG01000053.1"/>
</dbReference>
<dbReference type="PANTHER" id="PTHR33371:SF17">
    <property type="entry name" value="MCE-FAMILY PROTEIN MCE1B"/>
    <property type="match status" value="1"/>
</dbReference>
<evidence type="ECO:0000259" key="1">
    <source>
        <dbReference type="Pfam" id="PF02470"/>
    </source>
</evidence>
<dbReference type="PANTHER" id="PTHR33371">
    <property type="entry name" value="INTERMEMBRANE PHOSPHOLIPID TRANSPORT SYSTEM BINDING PROTEIN MLAD-RELATED"/>
    <property type="match status" value="1"/>
</dbReference>
<sequence>MKAHSSLWRFVLAAVVSAVLLIVISNEIRQPVATATRTYHAEFTDVSGLNDGADVRVRGVRVGKIESINLKQTADGRSVAAVQFTLERRFSVVRASRLAVKYQALTGLRYIDVRDPAEGDRVADRVDDVPTSMTQPAFDITVLFNGLQPVLAALSPDDINAFTDNATAFLEGDGGGLGPMLDSIHKLTDFVSNRQQVVAQLVKNLATLADGVKGRSQYFTQILDEFELPVSQALQVLDEFRKSQLSGADFTRAALRLLAAAGIRPGIDTNRALDRALDNVYRSLEALKRTPVIADNIPPPPQDGGPVSCSQGRAQLPEVMDVLLNGQRVVLCKK</sequence>
<proteinExistence type="predicted"/>
<feature type="domain" description="Mammalian cell entry C-terminal" evidence="2">
    <location>
        <begin position="129"/>
        <end position="227"/>
    </location>
</feature>
<dbReference type="OrthoDB" id="338143at2"/>
<evidence type="ECO:0000259" key="2">
    <source>
        <dbReference type="Pfam" id="PF11887"/>
    </source>
</evidence>
<dbReference type="InterPro" id="IPR052336">
    <property type="entry name" value="MlaD_Phospholipid_Transporter"/>
</dbReference>
<keyword evidence="4" id="KW-1185">Reference proteome</keyword>
<dbReference type="GO" id="GO:0051701">
    <property type="term" value="P:biological process involved in interaction with host"/>
    <property type="evidence" value="ECO:0007669"/>
    <property type="project" value="TreeGrafter"/>
</dbReference>
<protein>
    <submittedName>
        <fullName evidence="3">Mammalian cell entry protein</fullName>
    </submittedName>
</protein>
<feature type="domain" description="Mce/MlaD" evidence="1">
    <location>
        <begin position="36"/>
        <end position="114"/>
    </location>
</feature>
<evidence type="ECO:0000313" key="3">
    <source>
        <dbReference type="EMBL" id="ORA11432.1"/>
    </source>
</evidence>
<gene>
    <name evidence="3" type="ORF">BST14_18665</name>
</gene>
<dbReference type="AlphaFoldDB" id="A0A1W9ZCN8"/>
<organism evidence="3 4">
    <name type="scientific">Mycobacterium arosiense ATCC BAA-1401 = DSM 45069</name>
    <dbReference type="NCBI Taxonomy" id="1265311"/>
    <lineage>
        <taxon>Bacteria</taxon>
        <taxon>Bacillati</taxon>
        <taxon>Actinomycetota</taxon>
        <taxon>Actinomycetes</taxon>
        <taxon>Mycobacteriales</taxon>
        <taxon>Mycobacteriaceae</taxon>
        <taxon>Mycobacterium</taxon>
        <taxon>Mycobacterium avium complex (MAC)</taxon>
    </lineage>
</organism>
<reference evidence="3 4" key="1">
    <citation type="submission" date="2016-12" db="EMBL/GenBank/DDBJ databases">
        <title>The new phylogeny of genus Mycobacterium.</title>
        <authorList>
            <person name="Tortoli E."/>
            <person name="Trovato A."/>
            <person name="Cirillo D.M."/>
        </authorList>
    </citation>
    <scope>NUCLEOTIDE SEQUENCE [LARGE SCALE GENOMIC DNA]</scope>
    <source>
        <strain evidence="3 4">DSM 45069</strain>
    </source>
</reference>
<name>A0A1W9ZCN8_MYCAI</name>
<dbReference type="InterPro" id="IPR024516">
    <property type="entry name" value="Mce_C"/>
</dbReference>
<dbReference type="Pfam" id="PF02470">
    <property type="entry name" value="MlaD"/>
    <property type="match status" value="1"/>
</dbReference>
<accession>A0A1W9ZCN8</accession>